<dbReference type="PANTHER" id="PTHR21716:SF68">
    <property type="entry name" value="TRANSPORT PROTEIN YTVI-RELATED"/>
    <property type="match status" value="1"/>
</dbReference>
<feature type="transmembrane region" description="Helical" evidence="6">
    <location>
        <begin position="62"/>
        <end position="84"/>
    </location>
</feature>
<dbReference type="NCBIfam" id="TIGR02872">
    <property type="entry name" value="spore_ytvI"/>
    <property type="match status" value="1"/>
</dbReference>
<feature type="transmembrane region" description="Helical" evidence="6">
    <location>
        <begin position="5"/>
        <end position="26"/>
    </location>
</feature>
<dbReference type="AlphaFoldDB" id="A0A1V6LJ45"/>
<dbReference type="EMBL" id="CP047044">
    <property type="protein sequence ID" value="QHA19723.1"/>
    <property type="molecule type" value="Genomic_DNA"/>
</dbReference>
<dbReference type="Pfam" id="PF01594">
    <property type="entry name" value="AI-2E_transport"/>
    <property type="match status" value="1"/>
</dbReference>
<reference evidence="14 16" key="1">
    <citation type="submission" date="2017-09" db="EMBL/GenBank/DDBJ databases">
        <title>Large-scale bioinformatics analysis of Bacillus genomes uncovers conserved roles of natural products in bacterial physiology.</title>
        <authorList>
            <consortium name="Agbiome Team Llc"/>
            <person name="Bleich R.M."/>
            <person name="Kirk G.J."/>
            <person name="Santa Maria K.C."/>
            <person name="Allen S.E."/>
            <person name="Farag S."/>
            <person name="Shank E.A."/>
            <person name="Bowers A."/>
        </authorList>
    </citation>
    <scope>NUCLEOTIDE SEQUENCE [LARGE SCALE GENOMIC DNA]</scope>
    <source>
        <strain evidence="7">AFS005430</strain>
        <strain evidence="9 14">AFS027629</strain>
        <strain evidence="8 16">AFS027958</strain>
    </source>
</reference>
<dbReference type="GeneID" id="64185893"/>
<dbReference type="Proteomes" id="UP000224044">
    <property type="component" value="Unassembled WGS sequence"/>
</dbReference>
<feature type="transmembrane region" description="Helical" evidence="6">
    <location>
        <begin position="32"/>
        <end position="50"/>
    </location>
</feature>
<evidence type="ECO:0000313" key="7">
    <source>
        <dbReference type="EMBL" id="PEI82583.1"/>
    </source>
</evidence>
<gene>
    <name evidence="10" type="primary">ytvI</name>
    <name evidence="9" type="ORF">CN551_03645</name>
    <name evidence="10" type="ORF">CN585_09745</name>
    <name evidence="8" type="ORF">CN596_19610</name>
    <name evidence="7" type="ORF">CN678_27705</name>
    <name evidence="12" type="ORF">COF62_20755</name>
    <name evidence="11" type="ORF">CON73_06605</name>
    <name evidence="13" type="ORF">GPA05_22670</name>
</gene>
<dbReference type="InterPro" id="IPR002549">
    <property type="entry name" value="AI-2E-like"/>
</dbReference>
<dbReference type="Proteomes" id="UP000220078">
    <property type="component" value="Unassembled WGS sequence"/>
</dbReference>
<keyword evidence="5 6" id="KW-0472">Membrane</keyword>
<dbReference type="EMBL" id="NUBY01000035">
    <property type="protein sequence ID" value="PEQ08404.1"/>
    <property type="molecule type" value="Genomic_DNA"/>
</dbReference>
<dbReference type="Proteomes" id="UP000440820">
    <property type="component" value="Chromosome"/>
</dbReference>
<dbReference type="Proteomes" id="UP000220934">
    <property type="component" value="Unassembled WGS sequence"/>
</dbReference>
<keyword evidence="19" id="KW-1185">Reference proteome</keyword>
<reference evidence="15 17" key="2">
    <citation type="submission" date="2017-09" db="EMBL/GenBank/DDBJ databases">
        <title>Large-scale bioinformatics analysis of Bacillus genomes uncovers conserved roles of natural products in bacterial physiology.</title>
        <authorList>
            <consortium name="Agbiome Team Llc"/>
            <person name="Bleich R.M."/>
            <person name="Grubbs K.J."/>
            <person name="Santa Maria K.C."/>
            <person name="Allen S.E."/>
            <person name="Farag S."/>
            <person name="Shank E.A."/>
            <person name="Bowers A."/>
        </authorList>
    </citation>
    <scope>NUCLEOTIDE SEQUENCE [LARGE SCALE GENOMIC DNA]</scope>
    <source>
        <strain evidence="10 15">AFS021349</strain>
        <strain evidence="12 17">AFS042148</strain>
        <strain evidence="11 18">AFS094862</strain>
    </source>
</reference>
<keyword evidence="3 6" id="KW-0812">Transmembrane</keyword>
<evidence type="ECO:0000313" key="11">
    <source>
        <dbReference type="EMBL" id="PGG93559.1"/>
    </source>
</evidence>
<comment type="similarity">
    <text evidence="2">Belongs to the autoinducer-2 exporter (AI-2E) (TC 2.A.86) family.</text>
</comment>
<reference evidence="13 19" key="3">
    <citation type="submission" date="2019-12" db="EMBL/GenBank/DDBJ databases">
        <title>Bacillus toyonensis BV-17 genome.</title>
        <authorList>
            <person name="Chen J."/>
        </authorList>
    </citation>
    <scope>NUCLEOTIDE SEQUENCE [LARGE SCALE GENOMIC DNA]</scope>
    <source>
        <strain evidence="13 19">BV-17</strain>
    </source>
</reference>
<name>A0A1V6LJ45_9BACI</name>
<evidence type="ECO:0000313" key="9">
    <source>
        <dbReference type="EMBL" id="PEN91620.1"/>
    </source>
</evidence>
<dbReference type="GO" id="GO:0016020">
    <property type="term" value="C:membrane"/>
    <property type="evidence" value="ECO:0007669"/>
    <property type="project" value="UniProtKB-SubCell"/>
</dbReference>
<feature type="transmembrane region" description="Helical" evidence="6">
    <location>
        <begin position="278"/>
        <end position="302"/>
    </location>
</feature>
<evidence type="ECO:0000256" key="4">
    <source>
        <dbReference type="ARBA" id="ARBA00022989"/>
    </source>
</evidence>
<dbReference type="Proteomes" id="UP000225320">
    <property type="component" value="Unassembled WGS sequence"/>
</dbReference>
<evidence type="ECO:0000313" key="10">
    <source>
        <dbReference type="EMBL" id="PEQ08404.1"/>
    </source>
</evidence>
<keyword evidence="4 6" id="KW-1133">Transmembrane helix</keyword>
<comment type="subcellular location">
    <subcellularLocation>
        <location evidence="1">Membrane</location>
        <topology evidence="1">Multi-pass membrane protein</topology>
    </subcellularLocation>
</comment>
<dbReference type="Proteomes" id="UP000220969">
    <property type="component" value="Unassembled WGS sequence"/>
</dbReference>
<evidence type="ECO:0000256" key="1">
    <source>
        <dbReference type="ARBA" id="ARBA00004141"/>
    </source>
</evidence>
<dbReference type="Proteomes" id="UP000220841">
    <property type="component" value="Unassembled WGS sequence"/>
</dbReference>
<dbReference type="RefSeq" id="WP_001081386.1">
    <property type="nucleotide sequence ID" value="NZ_CP036014.1"/>
</dbReference>
<evidence type="ECO:0000313" key="19">
    <source>
        <dbReference type="Proteomes" id="UP000440820"/>
    </source>
</evidence>
<protein>
    <submittedName>
        <fullName evidence="10">Sporulation integral membrane protein YtvI</fullName>
    </submittedName>
</protein>
<dbReference type="EMBL" id="NUAP01000010">
    <property type="protein sequence ID" value="PEN91620.1"/>
    <property type="molecule type" value="Genomic_DNA"/>
</dbReference>
<dbReference type="EMBL" id="NUAJ01000022">
    <property type="protein sequence ID" value="PEN52243.1"/>
    <property type="molecule type" value="Genomic_DNA"/>
</dbReference>
<proteinExistence type="inferred from homology"/>
<evidence type="ECO:0000313" key="16">
    <source>
        <dbReference type="Proteomes" id="UP000220934"/>
    </source>
</evidence>
<sequence length="374" mass="41721">MNRNLLYMILRLIFVIVATVAGFYVLLYMSGLIYPFIIAFAFAYLINPVVNFLNQKLQFPRALAVLVSLILVFGAIVGLVTYLVTEAISATTYLLQLVTVKFPDIVKFAEQFALNHIMPLYDDLISKFNHLGEPQRYTITQNIQNLGTEATTQMKELLTAIISGLTNFISALPTTLTVLVFILLATFFISYDWHRLAQKARKLLPNRVHGYGKTIFVDLRKALFGFVKAQLTLVSMTTVIVLIGLLILRVPYAITIAIITGVVDLLPYLGTGAVFVPWVIYVFFTGDTAFAIGLLILYIVVIVQRQIMEPKVLSSNIGLDPLATLVALFIGFKLFGFLGLIIGPVTLVLLNTLHKAHVFHDLWKYIKGSPSSKQ</sequence>
<accession>A0A1V6LJ45</accession>
<evidence type="ECO:0000313" key="15">
    <source>
        <dbReference type="Proteomes" id="UP000220841"/>
    </source>
</evidence>
<evidence type="ECO:0000256" key="3">
    <source>
        <dbReference type="ARBA" id="ARBA00022692"/>
    </source>
</evidence>
<feature type="transmembrane region" description="Helical" evidence="6">
    <location>
        <begin position="322"/>
        <end position="350"/>
    </location>
</feature>
<evidence type="ECO:0000313" key="13">
    <source>
        <dbReference type="EMBL" id="QHA19723.1"/>
    </source>
</evidence>
<evidence type="ECO:0000256" key="2">
    <source>
        <dbReference type="ARBA" id="ARBA00009773"/>
    </source>
</evidence>
<evidence type="ECO:0000313" key="14">
    <source>
        <dbReference type="Proteomes" id="UP000220078"/>
    </source>
</evidence>
<evidence type="ECO:0000313" key="12">
    <source>
        <dbReference type="EMBL" id="PHE09660.1"/>
    </source>
</evidence>
<evidence type="ECO:0000313" key="18">
    <source>
        <dbReference type="Proteomes" id="UP000225320"/>
    </source>
</evidence>
<evidence type="ECO:0000313" key="8">
    <source>
        <dbReference type="EMBL" id="PEN52243.1"/>
    </source>
</evidence>
<evidence type="ECO:0000256" key="6">
    <source>
        <dbReference type="SAM" id="Phobius"/>
    </source>
</evidence>
<dbReference type="PANTHER" id="PTHR21716">
    <property type="entry name" value="TRANSMEMBRANE PROTEIN"/>
    <property type="match status" value="1"/>
</dbReference>
<dbReference type="EMBL" id="NUEH01000073">
    <property type="protein sequence ID" value="PEI82583.1"/>
    <property type="molecule type" value="Genomic_DNA"/>
</dbReference>
<dbReference type="GO" id="GO:0055085">
    <property type="term" value="P:transmembrane transport"/>
    <property type="evidence" value="ECO:0007669"/>
    <property type="project" value="TreeGrafter"/>
</dbReference>
<feature type="transmembrane region" description="Helical" evidence="6">
    <location>
        <begin position="168"/>
        <end position="191"/>
    </location>
</feature>
<accession>A0A1D3PPP6</accession>
<dbReference type="InterPro" id="IPR014227">
    <property type="entry name" value="YtvI-like"/>
</dbReference>
<organism evidence="10 15">
    <name type="scientific">Bacillus toyonensis</name>
    <dbReference type="NCBI Taxonomy" id="155322"/>
    <lineage>
        <taxon>Bacteria</taxon>
        <taxon>Bacillati</taxon>
        <taxon>Bacillota</taxon>
        <taxon>Bacilli</taxon>
        <taxon>Bacillales</taxon>
        <taxon>Bacillaceae</taxon>
        <taxon>Bacillus</taxon>
        <taxon>Bacillus cereus group</taxon>
    </lineage>
</organism>
<dbReference type="EMBL" id="NVOI01000024">
    <property type="protein sequence ID" value="PGG93559.1"/>
    <property type="molecule type" value="Genomic_DNA"/>
</dbReference>
<evidence type="ECO:0000256" key="5">
    <source>
        <dbReference type="ARBA" id="ARBA00023136"/>
    </source>
</evidence>
<dbReference type="EMBL" id="NUSY01000032">
    <property type="protein sequence ID" value="PHE09660.1"/>
    <property type="molecule type" value="Genomic_DNA"/>
</dbReference>
<evidence type="ECO:0000313" key="17">
    <source>
        <dbReference type="Proteomes" id="UP000224044"/>
    </source>
</evidence>